<dbReference type="InterPro" id="IPR058588">
    <property type="entry name" value="E2-CBASS"/>
</dbReference>
<evidence type="ECO:0000313" key="2">
    <source>
        <dbReference type="EMBL" id="AEI52095.1"/>
    </source>
</evidence>
<dbReference type="KEGG" id="rsi:Runsl_5959"/>
<feature type="domain" description="Type II CBASS E2 protein" evidence="1">
    <location>
        <begin position="23"/>
        <end position="142"/>
    </location>
</feature>
<accession>A0A7U3ZRM5</accession>
<dbReference type="Pfam" id="PF26395">
    <property type="entry name" value="E2-CBASS"/>
    <property type="match status" value="1"/>
</dbReference>
<dbReference type="Proteomes" id="UP000000493">
    <property type="component" value="Plasmid pRUNSL02"/>
</dbReference>
<dbReference type="AlphaFoldDB" id="A0A7U3ZRM5"/>
<dbReference type="RefSeq" id="WP_013931276.1">
    <property type="nucleotide sequence ID" value="NC_015704.1"/>
</dbReference>
<gene>
    <name evidence="2" type="ordered locus">Runsl_5959</name>
</gene>
<dbReference type="EMBL" id="CP002861">
    <property type="protein sequence ID" value="AEI52095.1"/>
    <property type="molecule type" value="Genomic_DNA"/>
</dbReference>
<keyword evidence="2" id="KW-0614">Plasmid</keyword>
<protein>
    <recommendedName>
        <fullName evidence="1">Type II CBASS E2 protein domain-containing protein</fullName>
    </recommendedName>
</protein>
<evidence type="ECO:0000259" key="1">
    <source>
        <dbReference type="Pfam" id="PF26395"/>
    </source>
</evidence>
<name>A0A7U3ZRM5_RUNSL</name>
<evidence type="ECO:0000313" key="3">
    <source>
        <dbReference type="Proteomes" id="UP000000493"/>
    </source>
</evidence>
<geneLocation type="plasmid" evidence="2 3">
    <name>pRUNSL02</name>
</geneLocation>
<proteinExistence type="predicted"/>
<organism evidence="2 3">
    <name type="scientific">Runella slithyformis (strain ATCC 29530 / DSM 19594 / LMG 11500 / NCIMB 11436 / LSU 4)</name>
    <dbReference type="NCBI Taxonomy" id="761193"/>
    <lineage>
        <taxon>Bacteria</taxon>
        <taxon>Pseudomonadati</taxon>
        <taxon>Bacteroidota</taxon>
        <taxon>Cytophagia</taxon>
        <taxon>Cytophagales</taxon>
        <taxon>Spirosomataceae</taxon>
        <taxon>Runella</taxon>
    </lineage>
</organism>
<reference evidence="3" key="1">
    <citation type="submission" date="2011-06" db="EMBL/GenBank/DDBJ databases">
        <title>The complete genome of plasmid 2 of Runella slithyformis DSM 19594.</title>
        <authorList>
            <consortium name="US DOE Joint Genome Institute (JGI-PGF)"/>
            <person name="Lucas S."/>
            <person name="Han J."/>
            <person name="Lapidus A."/>
            <person name="Bruce D."/>
            <person name="Goodwin L."/>
            <person name="Pitluck S."/>
            <person name="Peters L."/>
            <person name="Kyrpides N."/>
            <person name="Mavromatis K."/>
            <person name="Ivanova N."/>
            <person name="Ovchinnikova G."/>
            <person name="Zhang X."/>
            <person name="Misra M."/>
            <person name="Detter J.C."/>
            <person name="Tapia R."/>
            <person name="Han C."/>
            <person name="Land M."/>
            <person name="Hauser L."/>
            <person name="Markowitz V."/>
            <person name="Cheng J.-F."/>
            <person name="Hugenholtz P."/>
            <person name="Woyke T."/>
            <person name="Wu D."/>
            <person name="Tindall B."/>
            <person name="Faehrich R."/>
            <person name="Brambilla E."/>
            <person name="Klenk H.-P."/>
            <person name="Eisen J.A."/>
        </authorList>
    </citation>
    <scope>NUCLEOTIDE SEQUENCE [LARGE SCALE GENOMIC DNA]</scope>
    <source>
        <strain evidence="3">ATCC 29530 / DSM 19594 / LMG 11500 / NCIMB 11436 / LSU 4</strain>
        <plasmid evidence="3">pRUNSL02</plasmid>
    </source>
</reference>
<sequence>MGTKIRYIKPFRENATVRYRLEKATIERHFPCMQCHEVHQKTTALVCEGNIQPTVYSPFYEIRVVYRFSQSPQVYILNPKIEIDAATHFYKEGNLCLFYPKDEPWKSTFRVADKIIPWVAEWLVFYELYKIDGVWYGKSAPHSNI</sequence>
<keyword evidence="3" id="KW-1185">Reference proteome</keyword>
<reference evidence="2 3" key="2">
    <citation type="journal article" date="2012" name="Stand. Genomic Sci.">
        <title>Complete genome sequence of the aquatic bacterium Runella slithyformis type strain (LSU 4(T)).</title>
        <authorList>
            <person name="Copeland A."/>
            <person name="Zhang X."/>
            <person name="Misra M."/>
            <person name="Lapidus A."/>
            <person name="Nolan M."/>
            <person name="Lucas S."/>
            <person name="Deshpande S."/>
            <person name="Cheng J.F."/>
            <person name="Tapia R."/>
            <person name="Goodwin L.A."/>
            <person name="Pitluck S."/>
            <person name="Liolios K."/>
            <person name="Pagani I."/>
            <person name="Ivanova N."/>
            <person name="Mikhailova N."/>
            <person name="Pati A."/>
            <person name="Chen A."/>
            <person name="Palaniappan K."/>
            <person name="Land M."/>
            <person name="Hauser L."/>
            <person name="Pan C."/>
            <person name="Jeffries C.D."/>
            <person name="Detter J.C."/>
            <person name="Brambilla E.M."/>
            <person name="Rohde M."/>
            <person name="Djao O.D."/>
            <person name="Goker M."/>
            <person name="Sikorski J."/>
            <person name="Tindall B.J."/>
            <person name="Woyke T."/>
            <person name="Bristow J."/>
            <person name="Eisen J.A."/>
            <person name="Markowitz V."/>
            <person name="Hugenholtz P."/>
            <person name="Kyrpides N.C."/>
            <person name="Klenk H.P."/>
            <person name="Mavromatis K."/>
        </authorList>
    </citation>
    <scope>NUCLEOTIDE SEQUENCE [LARGE SCALE GENOMIC DNA]</scope>
    <source>
        <strain evidence="3">ATCC 29530 / DSM 19594 / LMG 11500 / NCIMB 11436 / LSU 4</strain>
    </source>
</reference>